<feature type="signal peptide" evidence="1">
    <location>
        <begin position="1"/>
        <end position="19"/>
    </location>
</feature>
<dbReference type="Pfam" id="PF13648">
    <property type="entry name" value="Lipocalin_4"/>
    <property type="match status" value="1"/>
</dbReference>
<accession>A0A4Q7P128</accession>
<feature type="domain" description="Lipocalin-like" evidence="2">
    <location>
        <begin position="31"/>
        <end position="102"/>
    </location>
</feature>
<evidence type="ECO:0000313" key="4">
    <source>
        <dbReference type="Proteomes" id="UP000292262"/>
    </source>
</evidence>
<dbReference type="InterPro" id="IPR024311">
    <property type="entry name" value="Lipocalin-like"/>
</dbReference>
<protein>
    <submittedName>
        <fullName evidence="3">Lipocalin-like protein</fullName>
    </submittedName>
</protein>
<reference evidence="3 4" key="1">
    <citation type="submission" date="2019-02" db="EMBL/GenBank/DDBJ databases">
        <title>Genomic Encyclopedia of Type Strains, Phase IV (KMG-IV): sequencing the most valuable type-strain genomes for metagenomic binning, comparative biology and taxonomic classification.</title>
        <authorList>
            <person name="Goeker M."/>
        </authorList>
    </citation>
    <scope>NUCLEOTIDE SEQUENCE [LARGE SCALE GENOMIC DNA]</scope>
    <source>
        <strain evidence="3 4">DSM 17196</strain>
    </source>
</reference>
<dbReference type="OrthoDB" id="1435261at2"/>
<organism evidence="3 4">
    <name type="scientific">Aquimarina brevivitae</name>
    <dbReference type="NCBI Taxonomy" id="323412"/>
    <lineage>
        <taxon>Bacteria</taxon>
        <taxon>Pseudomonadati</taxon>
        <taxon>Bacteroidota</taxon>
        <taxon>Flavobacteriia</taxon>
        <taxon>Flavobacteriales</taxon>
        <taxon>Flavobacteriaceae</taxon>
        <taxon>Aquimarina</taxon>
    </lineage>
</organism>
<proteinExistence type="predicted"/>
<evidence type="ECO:0000256" key="1">
    <source>
        <dbReference type="SAM" id="SignalP"/>
    </source>
</evidence>
<name>A0A4Q7P128_9FLAO</name>
<comment type="caution">
    <text evidence="3">The sequence shown here is derived from an EMBL/GenBank/DDBJ whole genome shotgun (WGS) entry which is preliminary data.</text>
</comment>
<dbReference type="PROSITE" id="PS51257">
    <property type="entry name" value="PROKAR_LIPOPROTEIN"/>
    <property type="match status" value="1"/>
</dbReference>
<feature type="chain" id="PRO_5020831396" evidence="1">
    <location>
        <begin position="20"/>
        <end position="143"/>
    </location>
</feature>
<dbReference type="Proteomes" id="UP000292262">
    <property type="component" value="Unassembled WGS sequence"/>
</dbReference>
<evidence type="ECO:0000259" key="2">
    <source>
        <dbReference type="Pfam" id="PF13648"/>
    </source>
</evidence>
<dbReference type="EMBL" id="SGXE01000002">
    <property type="protein sequence ID" value="RZS93523.1"/>
    <property type="molecule type" value="Genomic_DNA"/>
</dbReference>
<keyword evidence="4" id="KW-1185">Reference proteome</keyword>
<keyword evidence="1" id="KW-0732">Signal</keyword>
<sequence>MKKLTFTLLLAITATLFSCQTDDDATPQDPIMGNWQLKSESANGIIIGDDDCRMQSTITFSADKYNYEDFDENENGNCIKASGAGVWKYFGDGVYGIADSEEEGFDSDEFFTPIFDGDEMTIRLEFNTGEDFQFIYEVVYVRS</sequence>
<dbReference type="AlphaFoldDB" id="A0A4Q7P128"/>
<gene>
    <name evidence="3" type="ORF">EV197_2103</name>
</gene>
<evidence type="ECO:0000313" key="3">
    <source>
        <dbReference type="EMBL" id="RZS93523.1"/>
    </source>
</evidence>
<dbReference type="RefSeq" id="WP_130286650.1">
    <property type="nucleotide sequence ID" value="NZ_SGXE01000002.1"/>
</dbReference>